<reference evidence="1" key="1">
    <citation type="submission" date="2014-11" db="EMBL/GenBank/DDBJ databases">
        <authorList>
            <person name="Amaro Gonzalez C."/>
        </authorList>
    </citation>
    <scope>NUCLEOTIDE SEQUENCE</scope>
</reference>
<accession>A0A0E9QBI9</accession>
<dbReference type="AlphaFoldDB" id="A0A0E9QBI9"/>
<sequence length="30" mass="3416">MLGKWYVLGLSQDQGCVHELGKKVRTRVTL</sequence>
<protein>
    <submittedName>
        <fullName evidence="1">Uncharacterized protein</fullName>
    </submittedName>
</protein>
<organism evidence="1">
    <name type="scientific">Anguilla anguilla</name>
    <name type="common">European freshwater eel</name>
    <name type="synonym">Muraena anguilla</name>
    <dbReference type="NCBI Taxonomy" id="7936"/>
    <lineage>
        <taxon>Eukaryota</taxon>
        <taxon>Metazoa</taxon>
        <taxon>Chordata</taxon>
        <taxon>Craniata</taxon>
        <taxon>Vertebrata</taxon>
        <taxon>Euteleostomi</taxon>
        <taxon>Actinopterygii</taxon>
        <taxon>Neopterygii</taxon>
        <taxon>Teleostei</taxon>
        <taxon>Anguilliformes</taxon>
        <taxon>Anguillidae</taxon>
        <taxon>Anguilla</taxon>
    </lineage>
</organism>
<dbReference type="EMBL" id="GBXM01094867">
    <property type="protein sequence ID" value="JAH13710.1"/>
    <property type="molecule type" value="Transcribed_RNA"/>
</dbReference>
<proteinExistence type="predicted"/>
<reference evidence="1" key="2">
    <citation type="journal article" date="2015" name="Fish Shellfish Immunol.">
        <title>Early steps in the European eel (Anguilla anguilla)-Vibrio vulnificus interaction in the gills: Role of the RtxA13 toxin.</title>
        <authorList>
            <person name="Callol A."/>
            <person name="Pajuelo D."/>
            <person name="Ebbesson L."/>
            <person name="Teles M."/>
            <person name="MacKenzie S."/>
            <person name="Amaro C."/>
        </authorList>
    </citation>
    <scope>NUCLEOTIDE SEQUENCE</scope>
</reference>
<name>A0A0E9QBI9_ANGAN</name>
<evidence type="ECO:0000313" key="1">
    <source>
        <dbReference type="EMBL" id="JAH13710.1"/>
    </source>
</evidence>